<evidence type="ECO:0000259" key="5">
    <source>
        <dbReference type="PROSITE" id="PS51296"/>
    </source>
</evidence>
<dbReference type="Gene3D" id="2.102.10.10">
    <property type="entry name" value="Rieske [2Fe-2S] iron-sulphur domain"/>
    <property type="match status" value="1"/>
</dbReference>
<dbReference type="SUPFAM" id="SSF50022">
    <property type="entry name" value="ISP domain"/>
    <property type="match status" value="1"/>
</dbReference>
<evidence type="ECO:0000313" key="7">
    <source>
        <dbReference type="Proteomes" id="UP001230908"/>
    </source>
</evidence>
<dbReference type="PANTHER" id="PTHR21496:SF23">
    <property type="entry name" value="3-PHENYLPROPIONATE_CINNAMIC ACID DIOXYGENASE FERREDOXIN SUBUNIT"/>
    <property type="match status" value="1"/>
</dbReference>
<keyword evidence="3" id="KW-0408">Iron</keyword>
<evidence type="ECO:0000256" key="3">
    <source>
        <dbReference type="ARBA" id="ARBA00023004"/>
    </source>
</evidence>
<keyword evidence="4" id="KW-0411">Iron-sulfur</keyword>
<dbReference type="PANTHER" id="PTHR21496">
    <property type="entry name" value="FERREDOXIN-RELATED"/>
    <property type="match status" value="1"/>
</dbReference>
<comment type="caution">
    <text evidence="6">The sequence shown here is derived from an EMBL/GenBank/DDBJ whole genome shotgun (WGS) entry which is preliminary data.</text>
</comment>
<feature type="domain" description="Rieske" evidence="5">
    <location>
        <begin position="6"/>
        <end position="117"/>
    </location>
</feature>
<evidence type="ECO:0000256" key="1">
    <source>
        <dbReference type="ARBA" id="ARBA00022714"/>
    </source>
</evidence>
<evidence type="ECO:0000313" key="6">
    <source>
        <dbReference type="EMBL" id="MDQ7903894.1"/>
    </source>
</evidence>
<reference evidence="6 7" key="1">
    <citation type="submission" date="2023-08" db="EMBL/GenBank/DDBJ databases">
        <title>Phytohabitans sansha sp. nov., isolated from marine sediment.</title>
        <authorList>
            <person name="Zhao Y."/>
            <person name="Yi K."/>
        </authorList>
    </citation>
    <scope>NUCLEOTIDE SEQUENCE [LARGE SCALE GENOMIC DNA]</scope>
    <source>
        <strain evidence="6 7">ZYX-F-186</strain>
    </source>
</reference>
<dbReference type="InterPro" id="IPR017941">
    <property type="entry name" value="Rieske_2Fe-2S"/>
</dbReference>
<accession>A0ABU0ZBT7</accession>
<dbReference type="Proteomes" id="UP001230908">
    <property type="component" value="Unassembled WGS sequence"/>
</dbReference>
<name>A0ABU0ZBT7_9ACTN</name>
<dbReference type="PROSITE" id="PS51296">
    <property type="entry name" value="RIESKE"/>
    <property type="match status" value="1"/>
</dbReference>
<protein>
    <submittedName>
        <fullName evidence="6">Rieske (2Fe-2S) protein</fullName>
    </submittedName>
</protein>
<sequence length="186" mass="20281">MSGRRFVVGRASDLAPGEKMAVEVNGRSIAVFNVDGRYYGLLNSCPHRGADLCRGRFLPLVTSTMPGQYTYDTGRPLLACPWHGWEFDVTTGQSYFDPAGTRGRPYTVEVENGALVAEELRRGSLDLTPAQYAQATAASGRAGERVPGPYTAETVAVCVEDDYLVVDLRPPRPAPRSDRTERQPTA</sequence>
<evidence type="ECO:0000256" key="2">
    <source>
        <dbReference type="ARBA" id="ARBA00022723"/>
    </source>
</evidence>
<keyword evidence="7" id="KW-1185">Reference proteome</keyword>
<dbReference type="EMBL" id="JAVHUY010000004">
    <property type="protein sequence ID" value="MDQ7903894.1"/>
    <property type="molecule type" value="Genomic_DNA"/>
</dbReference>
<proteinExistence type="predicted"/>
<evidence type="ECO:0000256" key="4">
    <source>
        <dbReference type="ARBA" id="ARBA00023014"/>
    </source>
</evidence>
<dbReference type="CDD" id="cd03467">
    <property type="entry name" value="Rieske"/>
    <property type="match status" value="1"/>
</dbReference>
<dbReference type="RefSeq" id="WP_308711172.1">
    <property type="nucleotide sequence ID" value="NZ_JAVHUY010000004.1"/>
</dbReference>
<keyword evidence="1" id="KW-0001">2Fe-2S</keyword>
<organism evidence="6 7">
    <name type="scientific">Phytohabitans maris</name>
    <dbReference type="NCBI Taxonomy" id="3071409"/>
    <lineage>
        <taxon>Bacteria</taxon>
        <taxon>Bacillati</taxon>
        <taxon>Actinomycetota</taxon>
        <taxon>Actinomycetes</taxon>
        <taxon>Micromonosporales</taxon>
        <taxon>Micromonosporaceae</taxon>
    </lineage>
</organism>
<dbReference type="Pfam" id="PF00355">
    <property type="entry name" value="Rieske"/>
    <property type="match status" value="1"/>
</dbReference>
<keyword evidence="2" id="KW-0479">Metal-binding</keyword>
<gene>
    <name evidence="6" type="ORF">RB614_05085</name>
</gene>
<dbReference type="InterPro" id="IPR036922">
    <property type="entry name" value="Rieske_2Fe-2S_sf"/>
</dbReference>